<dbReference type="PATRIC" id="fig|60890.4.peg.3331"/>
<dbReference type="PROSITE" id="PS51365">
    <property type="entry name" value="RENAL_DIPEPTIDASE_2"/>
    <property type="match status" value="1"/>
</dbReference>
<accession>A0A1B0ZVW5</accession>
<evidence type="ECO:0000313" key="3">
    <source>
        <dbReference type="Proteomes" id="UP000092565"/>
    </source>
</evidence>
<dbReference type="InterPro" id="IPR032466">
    <property type="entry name" value="Metal_Hydrolase"/>
</dbReference>
<evidence type="ECO:0000256" key="1">
    <source>
        <dbReference type="SAM" id="Phobius"/>
    </source>
</evidence>
<organism evidence="2 3">
    <name type="scientific">Phaeobacter gallaeciensis</name>
    <dbReference type="NCBI Taxonomy" id="60890"/>
    <lineage>
        <taxon>Bacteria</taxon>
        <taxon>Pseudomonadati</taxon>
        <taxon>Pseudomonadota</taxon>
        <taxon>Alphaproteobacteria</taxon>
        <taxon>Rhodobacterales</taxon>
        <taxon>Roseobacteraceae</taxon>
        <taxon>Phaeobacter</taxon>
    </lineage>
</organism>
<keyword evidence="1" id="KW-1133">Transmembrane helix</keyword>
<keyword evidence="3" id="KW-1185">Reference proteome</keyword>
<dbReference type="InterPro" id="IPR008257">
    <property type="entry name" value="Pept_M19"/>
</dbReference>
<dbReference type="PANTHER" id="PTHR10443">
    <property type="entry name" value="MICROSOMAL DIPEPTIDASE"/>
    <property type="match status" value="1"/>
</dbReference>
<dbReference type="Proteomes" id="UP000092565">
    <property type="component" value="Chromosome"/>
</dbReference>
<evidence type="ECO:0000313" key="2">
    <source>
        <dbReference type="EMBL" id="ANP38296.1"/>
    </source>
</evidence>
<dbReference type="Gene3D" id="3.20.20.140">
    <property type="entry name" value="Metal-dependent hydrolases"/>
    <property type="match status" value="1"/>
</dbReference>
<dbReference type="OrthoDB" id="9804920at2"/>
<dbReference type="AlphaFoldDB" id="A0A1B0ZVW5"/>
<dbReference type="SUPFAM" id="SSF51556">
    <property type="entry name" value="Metallo-dependent hydrolases"/>
    <property type="match status" value="1"/>
</dbReference>
<dbReference type="RefSeq" id="WP_065272974.1">
    <property type="nucleotide sequence ID" value="NZ_CP015124.1"/>
</dbReference>
<dbReference type="Pfam" id="PF01244">
    <property type="entry name" value="Peptidase_M19"/>
    <property type="match status" value="1"/>
</dbReference>
<keyword evidence="1" id="KW-0812">Transmembrane</keyword>
<dbReference type="GO" id="GO:0070573">
    <property type="term" value="F:metallodipeptidase activity"/>
    <property type="evidence" value="ECO:0007669"/>
    <property type="project" value="InterPro"/>
</dbReference>
<name>A0A1B0ZVW5_9RHOB</name>
<protein>
    <submittedName>
        <fullName evidence="2">Peptidase M19</fullName>
    </submittedName>
</protein>
<reference evidence="2 3" key="1">
    <citation type="submission" date="2016-04" db="EMBL/GenBank/DDBJ databases">
        <authorList>
            <person name="Evans L.H."/>
            <person name="Alamgir A."/>
            <person name="Owens N."/>
            <person name="Weber N.D."/>
            <person name="Virtaneva K."/>
            <person name="Barbian K."/>
            <person name="Babar A."/>
            <person name="Rosenke K."/>
        </authorList>
    </citation>
    <scope>NUCLEOTIDE SEQUENCE [LARGE SCALE GENOMIC DNA]</scope>
    <source>
        <strain evidence="2 3">JL2886</strain>
    </source>
</reference>
<dbReference type="PANTHER" id="PTHR10443:SF12">
    <property type="entry name" value="DIPEPTIDASE"/>
    <property type="match status" value="1"/>
</dbReference>
<sequence length="390" mass="42125">MRKLAKWLGRLVVLLVVVVIGVLIFVPGYIENGRNVVADHDPYPVSDEAAELHKTLLIGDLHADPLLWKRDLTKRGNRGQVDIPRLIEGNVALQVFTAVTKSPAGQNYDHNETDAMDNITLLAVAQMWPMRTWGSLYERAVYQAEKLHGFEEKSDGKLHIIKSEADLDALLERKLSGEAVVGGILGIEGAHPLEGNLDNLQGLQDAGYRLVALQHFFDNALGGSLHGASNAGLTDFGRSVVQAVVDRGLILDLAHSSPQVARDVLEMTDIPLVVSHGGIHKACPVKRNFQDDLMREIAAKGGVIGIGYWKDAICDDSPAGVAAAVKAGIEVVGEDHVALGSDFDGSVETTFDTSELAALTHAMLEAGLTPEQIRKVAGENMLRVIRARLD</sequence>
<feature type="transmembrane region" description="Helical" evidence="1">
    <location>
        <begin position="7"/>
        <end position="30"/>
    </location>
</feature>
<dbReference type="GO" id="GO:0006508">
    <property type="term" value="P:proteolysis"/>
    <property type="evidence" value="ECO:0007669"/>
    <property type="project" value="InterPro"/>
</dbReference>
<keyword evidence="1" id="KW-0472">Membrane</keyword>
<dbReference type="EMBL" id="CP015124">
    <property type="protein sequence ID" value="ANP38296.1"/>
    <property type="molecule type" value="Genomic_DNA"/>
</dbReference>
<gene>
    <name evidence="2" type="ORF">JL2886_03418</name>
</gene>
<proteinExistence type="predicted"/>